<sequence>MARAGSVSDALKSRISTRAFLDTPVSEAEVRALLETARWSASGGNLQPWKVHVVAGETRQSVIDAVKASLDKDPFANESEFSVYPEKLWEPYRSRRHRLGEDMYELLGIPRDDKMARLGQLMKNYEFFGAPVGIFFSIDERMGPGQWAHLGMFMMSLALAAEEAGLATCFQEAWSPRARTVAEVLGIEAPYIVYCGMALGHGDPDAPVNQLRSKRAEVDEFAAFSGF</sequence>
<evidence type="ECO:0000313" key="7">
    <source>
        <dbReference type="EMBL" id="TGY92716.1"/>
    </source>
</evidence>
<accession>A0A4S2HA23</accession>
<protein>
    <submittedName>
        <fullName evidence="7">Nitroreductase</fullName>
    </submittedName>
</protein>
<keyword evidence="8" id="KW-1185">Reference proteome</keyword>
<organism evidence="7 8">
    <name type="scientific">Marinicauda pacifica</name>
    <dbReference type="NCBI Taxonomy" id="1133559"/>
    <lineage>
        <taxon>Bacteria</taxon>
        <taxon>Pseudomonadati</taxon>
        <taxon>Pseudomonadota</taxon>
        <taxon>Alphaproteobacteria</taxon>
        <taxon>Maricaulales</taxon>
        <taxon>Maricaulaceae</taxon>
        <taxon>Marinicauda</taxon>
    </lineage>
</organism>
<evidence type="ECO:0000259" key="6">
    <source>
        <dbReference type="Pfam" id="PF00881"/>
    </source>
</evidence>
<comment type="similarity">
    <text evidence="2">Belongs to the nitroreductase family.</text>
</comment>
<dbReference type="OrthoDB" id="9802510at2"/>
<evidence type="ECO:0000256" key="3">
    <source>
        <dbReference type="ARBA" id="ARBA00022630"/>
    </source>
</evidence>
<keyword evidence="5" id="KW-0560">Oxidoreductase</keyword>
<comment type="caution">
    <text evidence="7">The sequence shown here is derived from an EMBL/GenBank/DDBJ whole genome shotgun (WGS) entry which is preliminary data.</text>
</comment>
<proteinExistence type="inferred from homology"/>
<feature type="domain" description="Nitroreductase" evidence="6">
    <location>
        <begin position="11"/>
        <end position="201"/>
    </location>
</feature>
<evidence type="ECO:0000256" key="5">
    <source>
        <dbReference type="ARBA" id="ARBA00023002"/>
    </source>
</evidence>
<name>A0A4S2HA23_9PROT</name>
<dbReference type="CDD" id="cd02136">
    <property type="entry name" value="PnbA_NfnB-like"/>
    <property type="match status" value="1"/>
</dbReference>
<dbReference type="InterPro" id="IPR029479">
    <property type="entry name" value="Nitroreductase"/>
</dbReference>
<gene>
    <name evidence="7" type="ORF">E5162_06460</name>
</gene>
<comment type="cofactor">
    <cofactor evidence="1">
        <name>FMN</name>
        <dbReference type="ChEBI" id="CHEBI:58210"/>
    </cofactor>
</comment>
<dbReference type="AlphaFoldDB" id="A0A4S2HA23"/>
<keyword evidence="4" id="KW-0288">FMN</keyword>
<dbReference type="RefSeq" id="WP_135944165.1">
    <property type="nucleotide sequence ID" value="NZ_BMEI01000002.1"/>
</dbReference>
<evidence type="ECO:0000313" key="8">
    <source>
        <dbReference type="Proteomes" id="UP000305451"/>
    </source>
</evidence>
<dbReference type="SUPFAM" id="SSF55469">
    <property type="entry name" value="FMN-dependent nitroreductase-like"/>
    <property type="match status" value="1"/>
</dbReference>
<dbReference type="Gene3D" id="3.40.109.10">
    <property type="entry name" value="NADH Oxidase"/>
    <property type="match status" value="1"/>
</dbReference>
<dbReference type="EMBL" id="SRXV01000002">
    <property type="protein sequence ID" value="TGY92716.1"/>
    <property type="molecule type" value="Genomic_DNA"/>
</dbReference>
<keyword evidence="3" id="KW-0285">Flavoprotein</keyword>
<evidence type="ECO:0000256" key="1">
    <source>
        <dbReference type="ARBA" id="ARBA00001917"/>
    </source>
</evidence>
<dbReference type="GO" id="GO:0016491">
    <property type="term" value="F:oxidoreductase activity"/>
    <property type="evidence" value="ECO:0007669"/>
    <property type="project" value="UniProtKB-KW"/>
</dbReference>
<evidence type="ECO:0000256" key="4">
    <source>
        <dbReference type="ARBA" id="ARBA00022643"/>
    </source>
</evidence>
<dbReference type="Pfam" id="PF00881">
    <property type="entry name" value="Nitroreductase"/>
    <property type="match status" value="1"/>
</dbReference>
<dbReference type="PANTHER" id="PTHR43673">
    <property type="entry name" value="NAD(P)H NITROREDUCTASE YDGI-RELATED"/>
    <property type="match status" value="1"/>
</dbReference>
<reference evidence="7 8" key="1">
    <citation type="journal article" date="2013" name="Int. J. Syst. Evol. Microbiol.">
        <title>Marinicauda pacifica gen. nov., sp. nov., a prosthecate alphaproteobacterium of the family Hyphomonadaceae isolated from deep seawater.</title>
        <authorList>
            <person name="Zhang X.Y."/>
            <person name="Li G.W."/>
            <person name="Wang C.S."/>
            <person name="Zhang Y.J."/>
            <person name="Xu X.W."/>
            <person name="Li H."/>
            <person name="Liu A."/>
            <person name="Liu C."/>
            <person name="Xie B.B."/>
            <person name="Qin Q.L."/>
            <person name="Xu Z."/>
            <person name="Chen X.L."/>
            <person name="Zhou B.C."/>
            <person name="Zhang Y.Z."/>
        </authorList>
    </citation>
    <scope>NUCLEOTIDE SEQUENCE [LARGE SCALE GENOMIC DNA]</scope>
    <source>
        <strain evidence="7 8">P-1 km-3</strain>
    </source>
</reference>
<dbReference type="Proteomes" id="UP000305451">
    <property type="component" value="Unassembled WGS sequence"/>
</dbReference>
<evidence type="ECO:0000256" key="2">
    <source>
        <dbReference type="ARBA" id="ARBA00007118"/>
    </source>
</evidence>
<dbReference type="PANTHER" id="PTHR43673:SF2">
    <property type="entry name" value="NITROREDUCTASE"/>
    <property type="match status" value="1"/>
</dbReference>
<dbReference type="InterPro" id="IPR000415">
    <property type="entry name" value="Nitroreductase-like"/>
</dbReference>